<name>A0A371GG90_MUCPR</name>
<keyword evidence="2" id="KW-1185">Reference proteome</keyword>
<gene>
    <name evidence="1" type="ORF">CR513_28713</name>
</gene>
<sequence length="258" mass="30286">MTMILELLKDAFKYVNIPNSFYEAKKVINKLGLNYTKIDTFENIVKNLDGNQKVLMVKRNYLQRSYNLEMFTLAFTIDLLGSKKMLGNNVDVYLQPLTKELNELWTEGVESYDSSLKELFRILMKKHFDGTIEERDASKLLSGSEILKQLDDIIITFERNLELNLNGKRNSEEDEPKQWKKKSIFFNLPYWKDNILCNNFDVMHIKKNACDSVLYTLHKDDKSKNHLQAYQDLKVMGIKKYLRPNENGKCLPLLYTMA</sequence>
<dbReference type="Pfam" id="PF02992">
    <property type="entry name" value="Transposase_21"/>
    <property type="match status" value="1"/>
</dbReference>
<dbReference type="PANTHER" id="PTHR10775:SF158">
    <property type="entry name" value="TNP2-LIKE TRANSPOSON PROTEIN"/>
    <property type="match status" value="1"/>
</dbReference>
<evidence type="ECO:0000313" key="2">
    <source>
        <dbReference type="Proteomes" id="UP000257109"/>
    </source>
</evidence>
<dbReference type="OrthoDB" id="1427184at2759"/>
<dbReference type="EMBL" id="QJKJ01005639">
    <property type="protein sequence ID" value="RDX89551.1"/>
    <property type="molecule type" value="Genomic_DNA"/>
</dbReference>
<organism evidence="1 2">
    <name type="scientific">Mucuna pruriens</name>
    <name type="common">Velvet bean</name>
    <name type="synonym">Dolichos pruriens</name>
    <dbReference type="NCBI Taxonomy" id="157652"/>
    <lineage>
        <taxon>Eukaryota</taxon>
        <taxon>Viridiplantae</taxon>
        <taxon>Streptophyta</taxon>
        <taxon>Embryophyta</taxon>
        <taxon>Tracheophyta</taxon>
        <taxon>Spermatophyta</taxon>
        <taxon>Magnoliopsida</taxon>
        <taxon>eudicotyledons</taxon>
        <taxon>Gunneridae</taxon>
        <taxon>Pentapetalae</taxon>
        <taxon>rosids</taxon>
        <taxon>fabids</taxon>
        <taxon>Fabales</taxon>
        <taxon>Fabaceae</taxon>
        <taxon>Papilionoideae</taxon>
        <taxon>50 kb inversion clade</taxon>
        <taxon>NPAAA clade</taxon>
        <taxon>indigoferoid/millettioid clade</taxon>
        <taxon>Phaseoleae</taxon>
        <taxon>Mucuna</taxon>
    </lineage>
</organism>
<comment type="caution">
    <text evidence="1">The sequence shown here is derived from an EMBL/GenBank/DDBJ whole genome shotgun (WGS) entry which is preliminary data.</text>
</comment>
<proteinExistence type="predicted"/>
<dbReference type="AlphaFoldDB" id="A0A371GG90"/>
<dbReference type="InterPro" id="IPR004242">
    <property type="entry name" value="Transposase_21"/>
</dbReference>
<feature type="non-terminal residue" evidence="1">
    <location>
        <position position="1"/>
    </location>
</feature>
<accession>A0A371GG90</accession>
<protein>
    <submittedName>
        <fullName evidence="1">Uncharacterized protein</fullName>
    </submittedName>
</protein>
<dbReference type="Proteomes" id="UP000257109">
    <property type="component" value="Unassembled WGS sequence"/>
</dbReference>
<evidence type="ECO:0000313" key="1">
    <source>
        <dbReference type="EMBL" id="RDX89551.1"/>
    </source>
</evidence>
<reference evidence="1" key="1">
    <citation type="submission" date="2018-05" db="EMBL/GenBank/DDBJ databases">
        <title>Draft genome of Mucuna pruriens seed.</title>
        <authorList>
            <person name="Nnadi N.E."/>
            <person name="Vos R."/>
            <person name="Hasami M.H."/>
            <person name="Devisetty U.K."/>
            <person name="Aguiy J.C."/>
        </authorList>
    </citation>
    <scope>NUCLEOTIDE SEQUENCE [LARGE SCALE GENOMIC DNA]</scope>
    <source>
        <strain evidence="1">JCA_2017</strain>
    </source>
</reference>
<dbReference type="PANTHER" id="PTHR10775">
    <property type="entry name" value="OS08G0208400 PROTEIN"/>
    <property type="match status" value="1"/>
</dbReference>